<evidence type="ECO:0000256" key="1">
    <source>
        <dbReference type="ARBA" id="ARBA00022737"/>
    </source>
</evidence>
<dbReference type="AlphaFoldDB" id="A0A8K0X069"/>
<dbReference type="PANTHER" id="PTHR47942">
    <property type="entry name" value="TETRATRICOPEPTIDE REPEAT (TPR)-LIKE SUPERFAMILY PROTEIN-RELATED"/>
    <property type="match status" value="1"/>
</dbReference>
<sequence>MLAPRSICAACRSRLAASLARPLGHGHGHRSTDGSRRLSTTQPPQNSFSWAAPASESSQTRQRNPRTQRGGTQASRAKNRALDLFESTVNAAHKSEASVADTDAQPDAEPTLDIDQLFRYANRLRSALKAEKQGTATPEHTAETCLAIVVDNILEATSGADRRSLPRAVQQACEMAMKRVLQVKFSYHGAGLPSPAALCKVLAELGLKSPGRLDPYTALLDHLAAGAQDDIPFDQAALESLLECWEDVAVMRRTPSGDASAPPRRRHKDPVEDLRHDFPGLVRDGGVKLVIALVATYAVIHDPRAASLQQKPTFEASTTTLDTLIRRLDPTKLEPCFTGHPDLWKLISPTVTRLIEENPPPPEPPKRVPIEMLPAGQISYATWHKRLDFLFASNDKTGLLACWDELVNPRNDPNRPAKLRQLPELFDFIIYQCCSKYGAGRGPYRDLNEKATLYMKSIGLQPTLKTFTAMMEGWKVARRFDRINALWNQLTASKVVLDQHIWSSRISACGALGQPYDGVRALEQMHQLWADAQTSKDPAVRAAAVRPGTASVNAAVSGLLRADNLDAVQVVLAWAADKKIEPDVYTYNTMLAYMIKRGQAEEADRLLASMKARGVSPDGATFTIILDTAMVEINAQTPDQQRATIARIFEDMQACGLTPNLETYAKMLHVVVRRDDDAPVARGHTDTAIEAILAHLRRAGQQLSPEICTILFEFHAARGTPRDHEAIRALIAERRTRTRFLPDRVFWETVMRHFVHQGDVRAALDVFYDMDDWGIWPALPVMEHILRALVRDSQWEDARKVVETVRAQPRPAASDPGGRYWKYAFWAVAREHGLMAEAAPEKGSM</sequence>
<dbReference type="Proteomes" id="UP000813385">
    <property type="component" value="Unassembled WGS sequence"/>
</dbReference>
<dbReference type="InterPro" id="IPR051222">
    <property type="entry name" value="PPR/CCM1_RNA-binding"/>
</dbReference>
<evidence type="ECO:0000256" key="2">
    <source>
        <dbReference type="PROSITE-ProRule" id="PRU00708"/>
    </source>
</evidence>
<evidence type="ECO:0000313" key="5">
    <source>
        <dbReference type="Proteomes" id="UP000813385"/>
    </source>
</evidence>
<dbReference type="PROSITE" id="PS51375">
    <property type="entry name" value="PPR"/>
    <property type="match status" value="2"/>
</dbReference>
<name>A0A8K0X069_9PEZI</name>
<reference evidence="4" key="1">
    <citation type="journal article" date="2021" name="Nat. Commun.">
        <title>Genetic determinants of endophytism in the Arabidopsis root mycobiome.</title>
        <authorList>
            <person name="Mesny F."/>
            <person name="Miyauchi S."/>
            <person name="Thiergart T."/>
            <person name="Pickel B."/>
            <person name="Atanasova L."/>
            <person name="Karlsson M."/>
            <person name="Huettel B."/>
            <person name="Barry K.W."/>
            <person name="Haridas S."/>
            <person name="Chen C."/>
            <person name="Bauer D."/>
            <person name="Andreopoulos W."/>
            <person name="Pangilinan J."/>
            <person name="LaButti K."/>
            <person name="Riley R."/>
            <person name="Lipzen A."/>
            <person name="Clum A."/>
            <person name="Drula E."/>
            <person name="Henrissat B."/>
            <person name="Kohler A."/>
            <person name="Grigoriev I.V."/>
            <person name="Martin F.M."/>
            <person name="Hacquard S."/>
        </authorList>
    </citation>
    <scope>NUCLEOTIDE SEQUENCE</scope>
    <source>
        <strain evidence="4">MPI-CAGE-AT-0016</strain>
    </source>
</reference>
<gene>
    <name evidence="4" type="ORF">B0T11DRAFT_320993</name>
</gene>
<evidence type="ECO:0000256" key="3">
    <source>
        <dbReference type="SAM" id="MobiDB-lite"/>
    </source>
</evidence>
<protein>
    <submittedName>
        <fullName evidence="4">Uncharacterized protein</fullName>
    </submittedName>
</protein>
<dbReference type="EMBL" id="JAGPXD010000005">
    <property type="protein sequence ID" value="KAH7354199.1"/>
    <property type="molecule type" value="Genomic_DNA"/>
</dbReference>
<comment type="caution">
    <text evidence="4">The sequence shown here is derived from an EMBL/GenBank/DDBJ whole genome shotgun (WGS) entry which is preliminary data.</text>
</comment>
<dbReference type="PANTHER" id="PTHR47942:SF63">
    <property type="entry name" value="PENTATRICOPEPTIDE REPEAT-CONTAINING PROTEIN"/>
    <property type="match status" value="1"/>
</dbReference>
<dbReference type="InterPro" id="IPR011990">
    <property type="entry name" value="TPR-like_helical_dom_sf"/>
</dbReference>
<feature type="repeat" description="PPR" evidence="2">
    <location>
        <begin position="743"/>
        <end position="777"/>
    </location>
</feature>
<keyword evidence="5" id="KW-1185">Reference proteome</keyword>
<dbReference type="InterPro" id="IPR002885">
    <property type="entry name" value="PPR_rpt"/>
</dbReference>
<feature type="region of interest" description="Disordered" evidence="3">
    <location>
        <begin position="22"/>
        <end position="79"/>
    </location>
</feature>
<accession>A0A8K0X069</accession>
<dbReference type="Pfam" id="PF13041">
    <property type="entry name" value="PPR_2"/>
    <property type="match status" value="1"/>
</dbReference>
<organism evidence="4 5">
    <name type="scientific">Plectosphaerella cucumerina</name>
    <dbReference type="NCBI Taxonomy" id="40658"/>
    <lineage>
        <taxon>Eukaryota</taxon>
        <taxon>Fungi</taxon>
        <taxon>Dikarya</taxon>
        <taxon>Ascomycota</taxon>
        <taxon>Pezizomycotina</taxon>
        <taxon>Sordariomycetes</taxon>
        <taxon>Hypocreomycetidae</taxon>
        <taxon>Glomerellales</taxon>
        <taxon>Plectosphaerellaceae</taxon>
        <taxon>Plectosphaerella</taxon>
    </lineage>
</organism>
<evidence type="ECO:0000313" key="4">
    <source>
        <dbReference type="EMBL" id="KAH7354199.1"/>
    </source>
</evidence>
<proteinExistence type="predicted"/>
<keyword evidence="1" id="KW-0677">Repeat</keyword>
<dbReference type="Gene3D" id="1.25.40.10">
    <property type="entry name" value="Tetratricopeptide repeat domain"/>
    <property type="match status" value="3"/>
</dbReference>
<feature type="repeat" description="PPR" evidence="2">
    <location>
        <begin position="583"/>
        <end position="617"/>
    </location>
</feature>
<dbReference type="Pfam" id="PF01535">
    <property type="entry name" value="PPR"/>
    <property type="match status" value="1"/>
</dbReference>
<dbReference type="NCBIfam" id="TIGR00756">
    <property type="entry name" value="PPR"/>
    <property type="match status" value="2"/>
</dbReference>
<dbReference type="OrthoDB" id="185373at2759"/>
<feature type="compositionally biased region" description="Polar residues" evidence="3">
    <location>
        <begin position="37"/>
        <end position="76"/>
    </location>
</feature>